<dbReference type="Pfam" id="PF25610">
    <property type="entry name" value="HR1_TOCA"/>
    <property type="match status" value="1"/>
</dbReference>
<comment type="subcellular location">
    <subcellularLocation>
        <location evidence="1">Cell membrane</location>
    </subcellularLocation>
    <subcellularLocation>
        <location evidence="3">Cytoplasm</location>
        <location evidence="3">Cell cortex</location>
    </subcellularLocation>
    <subcellularLocation>
        <location evidence="2">Cytoplasm</location>
        <location evidence="2">Cytoskeleton</location>
    </subcellularLocation>
</comment>
<comment type="similarity">
    <text evidence="4">Belongs to the FNBP1 family.</text>
</comment>
<evidence type="ECO:0000256" key="12">
    <source>
        <dbReference type="ARBA" id="ARBA00023212"/>
    </source>
</evidence>
<dbReference type="PANTHER" id="PTHR15735">
    <property type="entry name" value="FCH AND DOUBLE SH3 DOMAINS PROTEIN"/>
    <property type="match status" value="1"/>
</dbReference>
<evidence type="ECO:0000256" key="10">
    <source>
        <dbReference type="ARBA" id="ARBA00023121"/>
    </source>
</evidence>
<evidence type="ECO:0000256" key="4">
    <source>
        <dbReference type="ARBA" id="ARBA00009426"/>
    </source>
</evidence>
<evidence type="ECO:0000256" key="3">
    <source>
        <dbReference type="ARBA" id="ARBA00004544"/>
    </source>
</evidence>
<keyword evidence="9 14" id="KW-0175">Coiled coil</keyword>
<evidence type="ECO:0000256" key="2">
    <source>
        <dbReference type="ARBA" id="ARBA00004245"/>
    </source>
</evidence>
<dbReference type="Pfam" id="PF00611">
    <property type="entry name" value="FCH"/>
    <property type="match status" value="1"/>
</dbReference>
<keyword evidence="12" id="KW-0206">Cytoskeleton</keyword>
<dbReference type="SUPFAM" id="SSF103657">
    <property type="entry name" value="BAR/IMD domain-like"/>
    <property type="match status" value="1"/>
</dbReference>
<evidence type="ECO:0000256" key="11">
    <source>
        <dbReference type="ARBA" id="ARBA00023136"/>
    </source>
</evidence>
<dbReference type="SMART" id="SM00326">
    <property type="entry name" value="SH3"/>
    <property type="match status" value="1"/>
</dbReference>
<dbReference type="InterPro" id="IPR001060">
    <property type="entry name" value="FCH_dom"/>
</dbReference>
<keyword evidence="6" id="KW-1003">Cell membrane</keyword>
<dbReference type="InterPro" id="IPR011072">
    <property type="entry name" value="HR1_rho-bd"/>
</dbReference>
<dbReference type="FunFam" id="1.20.1270.60:FF:000002">
    <property type="entry name" value="Formin-binding protein 1-like isoform 1"/>
    <property type="match status" value="1"/>
</dbReference>
<protein>
    <submittedName>
        <fullName evidence="20">Formin binding protein 1</fullName>
    </submittedName>
</protein>
<evidence type="ECO:0000313" key="20">
    <source>
        <dbReference type="EMBL" id="KAF6314510.1"/>
    </source>
</evidence>
<organism evidence="20 21">
    <name type="scientific">Myotis myotis</name>
    <name type="common">Greater mouse-eared bat</name>
    <name type="synonym">Vespertilio myotis</name>
    <dbReference type="NCBI Taxonomy" id="51298"/>
    <lineage>
        <taxon>Eukaryota</taxon>
        <taxon>Metazoa</taxon>
        <taxon>Chordata</taxon>
        <taxon>Craniata</taxon>
        <taxon>Vertebrata</taxon>
        <taxon>Euteleostomi</taxon>
        <taxon>Mammalia</taxon>
        <taxon>Eutheria</taxon>
        <taxon>Laurasiatheria</taxon>
        <taxon>Chiroptera</taxon>
        <taxon>Yangochiroptera</taxon>
        <taxon>Vespertilionidae</taxon>
        <taxon>Myotis</taxon>
    </lineage>
</organism>
<dbReference type="GO" id="GO:0005938">
    <property type="term" value="C:cell cortex"/>
    <property type="evidence" value="ECO:0007669"/>
    <property type="project" value="UniProtKB-SubCell"/>
</dbReference>
<keyword evidence="11" id="KW-0472">Membrane</keyword>
<sequence length="554" mass="64253">MSWGTELWDQFDNLEKHTQWGIDILEKYIKFVKERTEIEVSYAKQLRNLSKKYQPKKNSKEEEEYRYTACKAFLSTLNEMNDYAGQHEVVSENLTSQILAGLARYVQELKQERKSHFHDGRKAQQHIETCWKQLESSKRRFERDCKEADRAQQYFEKMDADINVTKADVEKARQQAQVRHQMAEDSKADYSSILQKFNHEQREYYHTHIPHIFQKIQEMEERRIVRLGESMKTYAEVDRQVIPIIGKCLDGIVKAAECIDEKTDSQLVIEAYKSGFEPPGDIEFEDYTQPMKRTVSENSLSNSRGEGKAEPKFGGKPKGKLWPFIKKNKGAAPEDFSNLPPEQRRKKLQQKVDELNKEIQKEMDQREAITKMKDVYLKNPQMGDPASLDHKLTEVIQNIDKLRLEAQKFEAWLAEVEGRLPARGEQRRQSGLYDAQPAPTVNNCAQARESPDGSYTEEQSQESEVKVLATDFDDEFDDEEPLPAIGTCKALYTFDGQNEGTISVVEGETLYVIEEDKGDGWTRIRRNEDEEGYVPTSYVEVYLDKNAKGAKTYI</sequence>
<evidence type="ECO:0000256" key="1">
    <source>
        <dbReference type="ARBA" id="ARBA00004236"/>
    </source>
</evidence>
<feature type="domain" description="SH3" evidence="17">
    <location>
        <begin position="483"/>
        <end position="544"/>
    </location>
</feature>
<keyword evidence="21" id="KW-1185">Reference proteome</keyword>
<dbReference type="PROSITE" id="PS51860">
    <property type="entry name" value="REM_1"/>
    <property type="match status" value="1"/>
</dbReference>
<feature type="coiled-coil region" evidence="15">
    <location>
        <begin position="345"/>
        <end position="372"/>
    </location>
</feature>
<dbReference type="Pfam" id="PF00018">
    <property type="entry name" value="SH3_1"/>
    <property type="match status" value="1"/>
</dbReference>
<evidence type="ECO:0000256" key="7">
    <source>
        <dbReference type="ARBA" id="ARBA00022490"/>
    </source>
</evidence>
<dbReference type="PROSITE" id="PS51741">
    <property type="entry name" value="F_BAR"/>
    <property type="match status" value="1"/>
</dbReference>
<dbReference type="InterPro" id="IPR057870">
    <property type="entry name" value="HR1_TOCA"/>
</dbReference>
<keyword evidence="5 13" id="KW-0728">SH3 domain</keyword>
<dbReference type="Gene3D" id="1.20.1270.60">
    <property type="entry name" value="Arfaptin homology (AH) domain/BAR domain"/>
    <property type="match status" value="1"/>
</dbReference>
<dbReference type="GO" id="GO:0006897">
    <property type="term" value="P:endocytosis"/>
    <property type="evidence" value="ECO:0007669"/>
    <property type="project" value="UniProtKB-KW"/>
</dbReference>
<dbReference type="SMART" id="SM00055">
    <property type="entry name" value="FCH"/>
    <property type="match status" value="1"/>
</dbReference>
<feature type="domain" description="REM-1" evidence="19">
    <location>
        <begin position="338"/>
        <end position="415"/>
    </location>
</feature>
<evidence type="ECO:0000256" key="8">
    <source>
        <dbReference type="ARBA" id="ARBA00022583"/>
    </source>
</evidence>
<feature type="region of interest" description="Disordered" evidence="16">
    <location>
        <begin position="423"/>
        <end position="463"/>
    </location>
</feature>
<reference evidence="20 21" key="1">
    <citation type="journal article" date="2020" name="Nature">
        <title>Six reference-quality genomes reveal evolution of bat adaptations.</title>
        <authorList>
            <person name="Jebb D."/>
            <person name="Huang Z."/>
            <person name="Pippel M."/>
            <person name="Hughes G.M."/>
            <person name="Lavrichenko K."/>
            <person name="Devanna P."/>
            <person name="Winkler S."/>
            <person name="Jermiin L.S."/>
            <person name="Skirmuntt E.C."/>
            <person name="Katzourakis A."/>
            <person name="Burkitt-Gray L."/>
            <person name="Ray D.A."/>
            <person name="Sullivan K.A.M."/>
            <person name="Roscito J.G."/>
            <person name="Kirilenko B.M."/>
            <person name="Davalos L.M."/>
            <person name="Corthals A.P."/>
            <person name="Power M.L."/>
            <person name="Jones G."/>
            <person name="Ransome R.D."/>
            <person name="Dechmann D.K.N."/>
            <person name="Locatelli A.G."/>
            <person name="Puechmaille S.J."/>
            <person name="Fedrigo O."/>
            <person name="Jarvis E.D."/>
            <person name="Hiller M."/>
            <person name="Vernes S.C."/>
            <person name="Myers E.W."/>
            <person name="Teeling E.C."/>
        </authorList>
    </citation>
    <scope>NUCLEOTIDE SEQUENCE [LARGE SCALE GENOMIC DNA]</scope>
    <source>
        <strain evidence="20">MMyoMyo1</strain>
        <tissue evidence="20">Flight muscle</tissue>
    </source>
</reference>
<dbReference type="Gene3D" id="6.10.140.470">
    <property type="match status" value="1"/>
</dbReference>
<keyword evidence="8" id="KW-0254">Endocytosis</keyword>
<comment type="caution">
    <text evidence="20">The sequence shown here is derived from an EMBL/GenBank/DDBJ whole genome shotgun (WGS) entry which is preliminary data.</text>
</comment>
<evidence type="ECO:0000256" key="14">
    <source>
        <dbReference type="PROSITE-ProRule" id="PRU01077"/>
    </source>
</evidence>
<name>A0A7J7UNL4_MYOMY</name>
<feature type="region of interest" description="Disordered" evidence="16">
    <location>
        <begin position="296"/>
        <end position="315"/>
    </location>
</feature>
<evidence type="ECO:0000256" key="15">
    <source>
        <dbReference type="SAM" id="Coils"/>
    </source>
</evidence>
<dbReference type="VEuPathDB" id="HostDB:GeneID_118666961"/>
<dbReference type="CDD" id="cd07676">
    <property type="entry name" value="F-BAR_FBP17"/>
    <property type="match status" value="1"/>
</dbReference>
<evidence type="ECO:0000256" key="6">
    <source>
        <dbReference type="ARBA" id="ARBA00022475"/>
    </source>
</evidence>
<dbReference type="InterPro" id="IPR027267">
    <property type="entry name" value="AH/BAR_dom_sf"/>
</dbReference>
<dbReference type="InterPro" id="IPR036028">
    <property type="entry name" value="SH3-like_dom_sf"/>
</dbReference>
<dbReference type="SUPFAM" id="SSF50044">
    <property type="entry name" value="SH3-domain"/>
    <property type="match status" value="1"/>
</dbReference>
<keyword evidence="10" id="KW-0446">Lipid-binding</keyword>
<evidence type="ECO:0000256" key="13">
    <source>
        <dbReference type="PROSITE-ProRule" id="PRU00192"/>
    </source>
</evidence>
<accession>A0A7J7UNL4</accession>
<dbReference type="AlphaFoldDB" id="A0A7J7UNL4"/>
<dbReference type="FunFam" id="2.30.30.40:FF:000017">
    <property type="entry name" value="Formin-binding protein 1-like isoform 1"/>
    <property type="match status" value="1"/>
</dbReference>
<keyword evidence="7" id="KW-0963">Cytoplasm</keyword>
<dbReference type="GO" id="GO:0005886">
    <property type="term" value="C:plasma membrane"/>
    <property type="evidence" value="ECO:0007669"/>
    <property type="project" value="UniProtKB-SubCell"/>
</dbReference>
<evidence type="ECO:0000313" key="21">
    <source>
        <dbReference type="Proteomes" id="UP000527355"/>
    </source>
</evidence>
<dbReference type="InterPro" id="IPR037449">
    <property type="entry name" value="FNBP1_F-BAR"/>
</dbReference>
<dbReference type="Proteomes" id="UP000527355">
    <property type="component" value="Unassembled WGS sequence"/>
</dbReference>
<evidence type="ECO:0000259" key="19">
    <source>
        <dbReference type="PROSITE" id="PS51860"/>
    </source>
</evidence>
<dbReference type="InterPro" id="IPR031160">
    <property type="entry name" value="F_BAR_dom"/>
</dbReference>
<dbReference type="GO" id="GO:0005856">
    <property type="term" value="C:cytoskeleton"/>
    <property type="evidence" value="ECO:0007669"/>
    <property type="project" value="UniProtKB-SubCell"/>
</dbReference>
<dbReference type="InterPro" id="IPR001452">
    <property type="entry name" value="SH3_domain"/>
</dbReference>
<dbReference type="PROSITE" id="PS50002">
    <property type="entry name" value="SH3"/>
    <property type="match status" value="1"/>
</dbReference>
<dbReference type="Gene3D" id="2.30.30.40">
    <property type="entry name" value="SH3 Domains"/>
    <property type="match status" value="1"/>
</dbReference>
<evidence type="ECO:0000256" key="9">
    <source>
        <dbReference type="ARBA" id="ARBA00023054"/>
    </source>
</evidence>
<dbReference type="GO" id="GO:0007165">
    <property type="term" value="P:signal transduction"/>
    <property type="evidence" value="ECO:0007669"/>
    <property type="project" value="InterPro"/>
</dbReference>
<dbReference type="PANTHER" id="PTHR15735:SF13">
    <property type="entry name" value="FORMIN-BINDING PROTEIN 1"/>
    <property type="match status" value="1"/>
</dbReference>
<evidence type="ECO:0000256" key="16">
    <source>
        <dbReference type="SAM" id="MobiDB-lite"/>
    </source>
</evidence>
<evidence type="ECO:0000259" key="17">
    <source>
        <dbReference type="PROSITE" id="PS50002"/>
    </source>
</evidence>
<evidence type="ECO:0000259" key="18">
    <source>
        <dbReference type="PROSITE" id="PS51741"/>
    </source>
</evidence>
<evidence type="ECO:0000256" key="5">
    <source>
        <dbReference type="ARBA" id="ARBA00022443"/>
    </source>
</evidence>
<dbReference type="EMBL" id="JABWUV010000012">
    <property type="protein sequence ID" value="KAF6314510.1"/>
    <property type="molecule type" value="Genomic_DNA"/>
</dbReference>
<gene>
    <name evidence="20" type="ORF">mMyoMyo1_005240</name>
</gene>
<dbReference type="GO" id="GO:0008289">
    <property type="term" value="F:lipid binding"/>
    <property type="evidence" value="ECO:0007669"/>
    <property type="project" value="UniProtKB-KW"/>
</dbReference>
<proteinExistence type="inferred from homology"/>
<feature type="domain" description="F-BAR" evidence="18">
    <location>
        <begin position="1"/>
        <end position="264"/>
    </location>
</feature>